<keyword evidence="4" id="KW-0804">Transcription</keyword>
<dbReference type="RefSeq" id="WP_233726068.1">
    <property type="nucleotide sequence ID" value="NZ_JAJVCN010000001.1"/>
</dbReference>
<reference evidence="7 8" key="1">
    <citation type="submission" date="2021-12" db="EMBL/GenBank/DDBJ databases">
        <title>Genome sequence of Kibdelosporangium philippinense ATCC 49844.</title>
        <authorList>
            <person name="Fedorov E.A."/>
            <person name="Omeragic M."/>
            <person name="Shalygina K.F."/>
            <person name="Maclea K.S."/>
        </authorList>
    </citation>
    <scope>NUCLEOTIDE SEQUENCE [LARGE SCALE GENOMIC DNA]</scope>
    <source>
        <strain evidence="7 8">ATCC 49844</strain>
    </source>
</reference>
<proteinExistence type="predicted"/>
<name>A0ABS8ZD17_9PSEU</name>
<dbReference type="InterPro" id="IPR009057">
    <property type="entry name" value="Homeodomain-like_sf"/>
</dbReference>
<dbReference type="Proteomes" id="UP001521150">
    <property type="component" value="Unassembled WGS sequence"/>
</dbReference>
<dbReference type="InterPro" id="IPR036271">
    <property type="entry name" value="Tet_transcr_reg_TetR-rel_C_sf"/>
</dbReference>
<dbReference type="Pfam" id="PF00440">
    <property type="entry name" value="TetR_N"/>
    <property type="match status" value="1"/>
</dbReference>
<dbReference type="Gene3D" id="1.10.10.60">
    <property type="entry name" value="Homeodomain-like"/>
    <property type="match status" value="1"/>
</dbReference>
<dbReference type="EMBL" id="JAJVCN010000001">
    <property type="protein sequence ID" value="MCE7004571.1"/>
    <property type="molecule type" value="Genomic_DNA"/>
</dbReference>
<accession>A0ABS8ZD17</accession>
<evidence type="ECO:0000256" key="2">
    <source>
        <dbReference type="ARBA" id="ARBA00023015"/>
    </source>
</evidence>
<organism evidence="7 8">
    <name type="scientific">Kibdelosporangium philippinense</name>
    <dbReference type="NCBI Taxonomy" id="211113"/>
    <lineage>
        <taxon>Bacteria</taxon>
        <taxon>Bacillati</taxon>
        <taxon>Actinomycetota</taxon>
        <taxon>Actinomycetes</taxon>
        <taxon>Pseudonocardiales</taxon>
        <taxon>Pseudonocardiaceae</taxon>
        <taxon>Kibdelosporangium</taxon>
    </lineage>
</organism>
<evidence type="ECO:0000259" key="6">
    <source>
        <dbReference type="PROSITE" id="PS50977"/>
    </source>
</evidence>
<protein>
    <submittedName>
        <fullName evidence="7">TetR/AcrR family transcriptional regulator</fullName>
    </submittedName>
</protein>
<dbReference type="PRINTS" id="PR00455">
    <property type="entry name" value="HTHTETR"/>
</dbReference>
<dbReference type="InterPro" id="IPR001647">
    <property type="entry name" value="HTH_TetR"/>
</dbReference>
<dbReference type="Gene3D" id="1.10.357.10">
    <property type="entry name" value="Tetracycline Repressor, domain 2"/>
    <property type="match status" value="1"/>
</dbReference>
<evidence type="ECO:0000313" key="8">
    <source>
        <dbReference type="Proteomes" id="UP001521150"/>
    </source>
</evidence>
<evidence type="ECO:0000256" key="5">
    <source>
        <dbReference type="PROSITE-ProRule" id="PRU00335"/>
    </source>
</evidence>
<keyword evidence="3 5" id="KW-0238">DNA-binding</keyword>
<dbReference type="Pfam" id="PF02909">
    <property type="entry name" value="TetR_C_1"/>
    <property type="match status" value="1"/>
</dbReference>
<dbReference type="InterPro" id="IPR003012">
    <property type="entry name" value="Tet_transcr_reg_TetR"/>
</dbReference>
<comment type="caution">
    <text evidence="7">The sequence shown here is derived from an EMBL/GenBank/DDBJ whole genome shotgun (WGS) entry which is preliminary data.</text>
</comment>
<keyword evidence="1" id="KW-0678">Repressor</keyword>
<dbReference type="SUPFAM" id="SSF48498">
    <property type="entry name" value="Tetracyclin repressor-like, C-terminal domain"/>
    <property type="match status" value="1"/>
</dbReference>
<sequence>MPRLTKDEIVRAAVELLDAEGLDGLNMRSLGARLGSAATAVYWHVTSKDNLVQLAGDVVWDEIELPDLDDLDWRTAATAMATGLHAMMVRHPWLVQAMASHMIYGPGKARFDDHTLAVYEMAGFSDDEADQAAASVFMFVLGNAVGPAASVSLARRFGGDIEDTLREAMAKATDIAMKFPRLRARLDKVAAAEYNAAPDQTFDIGLTALLDGFENGLSRRR</sequence>
<gene>
    <name evidence="7" type="ORF">LWC34_17305</name>
</gene>
<feature type="domain" description="HTH tetR-type" evidence="6">
    <location>
        <begin position="3"/>
        <end position="63"/>
    </location>
</feature>
<dbReference type="PROSITE" id="PS50977">
    <property type="entry name" value="HTH_TETR_2"/>
    <property type="match status" value="1"/>
</dbReference>
<evidence type="ECO:0000256" key="1">
    <source>
        <dbReference type="ARBA" id="ARBA00022491"/>
    </source>
</evidence>
<keyword evidence="8" id="KW-1185">Reference proteome</keyword>
<keyword evidence="2" id="KW-0805">Transcription regulation</keyword>
<dbReference type="InterPro" id="IPR004111">
    <property type="entry name" value="Repressor_TetR_C"/>
</dbReference>
<evidence type="ECO:0000313" key="7">
    <source>
        <dbReference type="EMBL" id="MCE7004571.1"/>
    </source>
</evidence>
<evidence type="ECO:0000256" key="3">
    <source>
        <dbReference type="ARBA" id="ARBA00023125"/>
    </source>
</evidence>
<dbReference type="PRINTS" id="PR00400">
    <property type="entry name" value="TETREPRESSOR"/>
</dbReference>
<dbReference type="SUPFAM" id="SSF46689">
    <property type="entry name" value="Homeodomain-like"/>
    <property type="match status" value="1"/>
</dbReference>
<evidence type="ECO:0000256" key="4">
    <source>
        <dbReference type="ARBA" id="ARBA00023163"/>
    </source>
</evidence>
<feature type="DNA-binding region" description="H-T-H motif" evidence="5">
    <location>
        <begin position="26"/>
        <end position="45"/>
    </location>
</feature>